<dbReference type="AlphaFoldDB" id="A0AAN7S233"/>
<accession>A0AAN7S233</accession>
<proteinExistence type="predicted"/>
<gene>
    <name evidence="1" type="ORF">QYF61_003281</name>
</gene>
<sequence>MASQVQPDLDCSPFIELLKTYTSCPMPRGRNWAEENWQSPSTVAERIKVLAKENRLRPGKGKTVVCGVLGVALMAAQKDKWTKLSESLQDLVKSLQAEVEAEWKKWVQAETAANSLQSQLRDAFVREHELRWELAEAWREDLESECGHSSLPKEHELVDRGVAGHYAGEEIEQAKRQLDERTATQLRPLLKTEFQYEGGTDTAPEIITKEIPCSATELAKLQEKCSRLPRETEMEYSPSWRGDRIKLSEEKAKGYWGPGVFLTIPDTRAPWSLTHRAAYWAGGLDPLERGDPVTIPTPGLDQITESVQKAACLQLTHDRHLLPHQPSPMLLKADPSQMKPLIKGLPDPLKLYAIQELITFSLNVGISGGEQS</sequence>
<protein>
    <submittedName>
        <fullName evidence="1">Uncharacterized protein</fullName>
    </submittedName>
</protein>
<name>A0AAN7S233_MYCAM</name>
<dbReference type="EMBL" id="JAUNZN010000001">
    <property type="protein sequence ID" value="KAK4829354.1"/>
    <property type="molecule type" value="Genomic_DNA"/>
</dbReference>
<keyword evidence="2" id="KW-1185">Reference proteome</keyword>
<feature type="non-terminal residue" evidence="1">
    <location>
        <position position="372"/>
    </location>
</feature>
<comment type="caution">
    <text evidence="1">The sequence shown here is derived from an EMBL/GenBank/DDBJ whole genome shotgun (WGS) entry which is preliminary data.</text>
</comment>
<evidence type="ECO:0000313" key="1">
    <source>
        <dbReference type="EMBL" id="KAK4829354.1"/>
    </source>
</evidence>
<organism evidence="1 2">
    <name type="scientific">Mycteria americana</name>
    <name type="common">Wood stork</name>
    <dbReference type="NCBI Taxonomy" id="33587"/>
    <lineage>
        <taxon>Eukaryota</taxon>
        <taxon>Metazoa</taxon>
        <taxon>Chordata</taxon>
        <taxon>Craniata</taxon>
        <taxon>Vertebrata</taxon>
        <taxon>Euteleostomi</taxon>
        <taxon>Archelosauria</taxon>
        <taxon>Archosauria</taxon>
        <taxon>Dinosauria</taxon>
        <taxon>Saurischia</taxon>
        <taxon>Theropoda</taxon>
        <taxon>Coelurosauria</taxon>
        <taxon>Aves</taxon>
        <taxon>Neognathae</taxon>
        <taxon>Neoaves</taxon>
        <taxon>Aequornithes</taxon>
        <taxon>Ciconiiformes</taxon>
        <taxon>Ciconiidae</taxon>
        <taxon>Mycteria</taxon>
    </lineage>
</organism>
<reference evidence="1 2" key="1">
    <citation type="journal article" date="2023" name="J. Hered.">
        <title>Chromosome-level genome of the wood stork (Mycteria americana) provides insight into avian chromosome evolution.</title>
        <authorList>
            <person name="Flamio R. Jr."/>
            <person name="Ramstad K.M."/>
        </authorList>
    </citation>
    <scope>NUCLEOTIDE SEQUENCE [LARGE SCALE GENOMIC DNA]</scope>
    <source>
        <strain evidence="1">JAX WOST 10</strain>
    </source>
</reference>
<evidence type="ECO:0000313" key="2">
    <source>
        <dbReference type="Proteomes" id="UP001333110"/>
    </source>
</evidence>
<dbReference type="Proteomes" id="UP001333110">
    <property type="component" value="Unassembled WGS sequence"/>
</dbReference>